<dbReference type="Proteomes" id="UP000479000">
    <property type="component" value="Unassembled WGS sequence"/>
</dbReference>
<evidence type="ECO:0000256" key="2">
    <source>
        <dbReference type="SAM" id="Phobius"/>
    </source>
</evidence>
<feature type="transmembrane region" description="Helical" evidence="2">
    <location>
        <begin position="53"/>
        <end position="71"/>
    </location>
</feature>
<organism evidence="3 4">
    <name type="scientific">Nesidiocoris tenuis</name>
    <dbReference type="NCBI Taxonomy" id="355587"/>
    <lineage>
        <taxon>Eukaryota</taxon>
        <taxon>Metazoa</taxon>
        <taxon>Ecdysozoa</taxon>
        <taxon>Arthropoda</taxon>
        <taxon>Hexapoda</taxon>
        <taxon>Insecta</taxon>
        <taxon>Pterygota</taxon>
        <taxon>Neoptera</taxon>
        <taxon>Paraneoptera</taxon>
        <taxon>Hemiptera</taxon>
        <taxon>Heteroptera</taxon>
        <taxon>Panheteroptera</taxon>
        <taxon>Cimicomorpha</taxon>
        <taxon>Miridae</taxon>
        <taxon>Dicyphina</taxon>
        <taxon>Nesidiocoris</taxon>
    </lineage>
</organism>
<accession>A0A6H5G133</accession>
<dbReference type="EMBL" id="CADCXU010003328">
    <property type="protein sequence ID" value="CAA9995465.1"/>
    <property type="molecule type" value="Genomic_DNA"/>
</dbReference>
<evidence type="ECO:0000313" key="3">
    <source>
        <dbReference type="EMBL" id="CAA9995465.1"/>
    </source>
</evidence>
<keyword evidence="2" id="KW-0812">Transmembrane</keyword>
<feature type="non-terminal residue" evidence="3">
    <location>
        <position position="99"/>
    </location>
</feature>
<name>A0A6H5G133_9HEMI</name>
<reference evidence="3 4" key="1">
    <citation type="submission" date="2020-02" db="EMBL/GenBank/DDBJ databases">
        <authorList>
            <person name="Ferguson B K."/>
        </authorList>
    </citation>
    <scope>NUCLEOTIDE SEQUENCE [LARGE SCALE GENOMIC DNA]</scope>
</reference>
<keyword evidence="2" id="KW-0472">Membrane</keyword>
<keyword evidence="2" id="KW-1133">Transmembrane helix</keyword>
<evidence type="ECO:0000313" key="4">
    <source>
        <dbReference type="Proteomes" id="UP000479000"/>
    </source>
</evidence>
<protein>
    <submittedName>
        <fullName evidence="3">Uncharacterized protein</fullName>
    </submittedName>
</protein>
<sequence length="99" mass="11426">MFYNISFMYKMFVVRQFMWPLARDIQETIVQSVPKSQLIPITAFGHLKPFTDALIVLIPTGIVITSIGYLLSKSLLSPHQNDEEEEEPEEIDISFDSYI</sequence>
<dbReference type="AlphaFoldDB" id="A0A6H5G133"/>
<evidence type="ECO:0000256" key="1">
    <source>
        <dbReference type="SAM" id="MobiDB-lite"/>
    </source>
</evidence>
<feature type="compositionally biased region" description="Acidic residues" evidence="1">
    <location>
        <begin position="82"/>
        <end position="93"/>
    </location>
</feature>
<gene>
    <name evidence="3" type="ORF">NTEN_LOCUS2256</name>
</gene>
<proteinExistence type="predicted"/>
<feature type="region of interest" description="Disordered" evidence="1">
    <location>
        <begin position="78"/>
        <end position="99"/>
    </location>
</feature>
<keyword evidence="4" id="KW-1185">Reference proteome</keyword>